<evidence type="ECO:0000313" key="2">
    <source>
        <dbReference type="EMBL" id="ORX06957.1"/>
    </source>
</evidence>
<keyword evidence="1" id="KW-0472">Membrane</keyword>
<evidence type="ECO:0000256" key="1">
    <source>
        <dbReference type="SAM" id="Phobius"/>
    </source>
</evidence>
<sequence length="282" mass="30460">MTQFEPVAQTRAPGGENTSLNTTKWLILVTCGIPTIVALCIGAVAAAASGRGGLAVLAVGGAVFFIVGLGANFMPSMFEPSWSVDARGTVLRVPQSANRFGVIMISAFSLLLLGVAALMFFDPDSFGALTGGDSSVLRWLAPTYALGAIGFCVFYAVQSRQRGGYHLLFTPDGFLFADGTLDKQGRWAQVRDVLSTSPMIRVGLKEAPLMTMQANAMCPLTLVLADGSSPYIQDVRSYAGRQADPQAFRDWVRFYWEHPLNRGEFLTGGALRRLADMQTRYR</sequence>
<dbReference type="EMBL" id="LQPZ01000013">
    <property type="protein sequence ID" value="ORX06957.1"/>
    <property type="molecule type" value="Genomic_DNA"/>
</dbReference>
<dbReference type="AlphaFoldDB" id="A0A1X2EMU9"/>
<gene>
    <name evidence="2" type="ORF">AWC30_05155</name>
</gene>
<proteinExistence type="predicted"/>
<reference evidence="2 3" key="1">
    <citation type="submission" date="2016-01" db="EMBL/GenBank/DDBJ databases">
        <title>The new phylogeny of the genus Mycobacterium.</title>
        <authorList>
            <person name="Tarcisio F."/>
            <person name="Conor M."/>
            <person name="Antonella G."/>
            <person name="Elisabetta G."/>
            <person name="Giulia F.S."/>
            <person name="Sara T."/>
            <person name="Anna F."/>
            <person name="Clotilde B."/>
            <person name="Roberto B."/>
            <person name="Veronica D.S."/>
            <person name="Fabio R."/>
            <person name="Monica P."/>
            <person name="Olivier J."/>
            <person name="Enrico T."/>
            <person name="Nicola S."/>
        </authorList>
    </citation>
    <scope>NUCLEOTIDE SEQUENCE [LARGE SCALE GENOMIC DNA]</scope>
    <source>
        <strain evidence="2 3">DSM 44153</strain>
    </source>
</reference>
<evidence type="ECO:0000313" key="3">
    <source>
        <dbReference type="Proteomes" id="UP000193090"/>
    </source>
</evidence>
<accession>A0A1X2EMU9</accession>
<dbReference type="RefSeq" id="WP_085109074.1">
    <property type="nucleotide sequence ID" value="NZ_JACKSN010000171.1"/>
</dbReference>
<organism evidence="2 3">
    <name type="scientific">Mycolicibacillus trivialis</name>
    <dbReference type="NCBI Taxonomy" id="1798"/>
    <lineage>
        <taxon>Bacteria</taxon>
        <taxon>Bacillati</taxon>
        <taxon>Actinomycetota</taxon>
        <taxon>Actinomycetes</taxon>
        <taxon>Mycobacteriales</taxon>
        <taxon>Mycobacteriaceae</taxon>
        <taxon>Mycolicibacillus</taxon>
    </lineage>
</organism>
<protein>
    <submittedName>
        <fullName evidence="2">Uncharacterized protein</fullName>
    </submittedName>
</protein>
<dbReference type="OrthoDB" id="4718006at2"/>
<feature type="transmembrane region" description="Helical" evidence="1">
    <location>
        <begin position="136"/>
        <end position="157"/>
    </location>
</feature>
<comment type="caution">
    <text evidence="2">The sequence shown here is derived from an EMBL/GenBank/DDBJ whole genome shotgun (WGS) entry which is preliminary data.</text>
</comment>
<dbReference type="Proteomes" id="UP000193090">
    <property type="component" value="Unassembled WGS sequence"/>
</dbReference>
<feature type="transmembrane region" description="Helical" evidence="1">
    <location>
        <begin position="54"/>
        <end position="73"/>
    </location>
</feature>
<name>A0A1X2EMU9_9MYCO</name>
<keyword evidence="1" id="KW-0812">Transmembrane</keyword>
<keyword evidence="1" id="KW-1133">Transmembrane helix</keyword>
<keyword evidence="3" id="KW-1185">Reference proteome</keyword>
<feature type="transmembrane region" description="Helical" evidence="1">
    <location>
        <begin position="25"/>
        <end position="48"/>
    </location>
</feature>
<feature type="transmembrane region" description="Helical" evidence="1">
    <location>
        <begin position="100"/>
        <end position="121"/>
    </location>
</feature>